<dbReference type="STRING" id="273035.SKUN_001392"/>
<sequence>MKYEIFEKWYKFLAPDVLKVKLSFYQVVFCRIKDEVGQKNRPNKGRFFCPTSSFILQS</sequence>
<dbReference type="AlphaFoldDB" id="A0A0K2JI55"/>
<accession>A0A0K2JI55</accession>
<dbReference type="EMBL" id="CP010899">
    <property type="protein sequence ID" value="ALA98259.1"/>
    <property type="molecule type" value="Genomic_DNA"/>
</dbReference>
<evidence type="ECO:0000313" key="1">
    <source>
        <dbReference type="EMBL" id="ALA98259.1"/>
    </source>
</evidence>
<organism evidence="1 2">
    <name type="scientific">Spiroplasma kunkelii CR2-3x</name>
    <dbReference type="NCBI Taxonomy" id="273035"/>
    <lineage>
        <taxon>Bacteria</taxon>
        <taxon>Bacillati</taxon>
        <taxon>Mycoplasmatota</taxon>
        <taxon>Mollicutes</taxon>
        <taxon>Entomoplasmatales</taxon>
        <taxon>Spiroplasmataceae</taxon>
        <taxon>Spiroplasma</taxon>
    </lineage>
</organism>
<dbReference type="Proteomes" id="UP000062963">
    <property type="component" value="Chromosome"/>
</dbReference>
<gene>
    <name evidence="1" type="ORF">SKUN_001392</name>
</gene>
<keyword evidence="2" id="KW-1185">Reference proteome</keyword>
<reference evidence="1 2" key="1">
    <citation type="journal article" date="2015" name="Genome Announc.">
        <title>Complete Genome Sequence of Spiroplasma kunkelii Strain CR2-3x, Causal Agent of Corn Stunt Disease in Zea mays L.</title>
        <authorList>
            <person name="Davis R.E."/>
            <person name="Shao J."/>
            <person name="Dally E.L."/>
            <person name="Zhao Y."/>
            <person name="Gasparich G.E."/>
            <person name="Gaynor B.J."/>
            <person name="Athey J.C."/>
            <person name="Harrison N.A."/>
            <person name="Donofrio N."/>
        </authorList>
    </citation>
    <scope>NUCLEOTIDE SEQUENCE [LARGE SCALE GENOMIC DNA]</scope>
    <source>
        <strain evidence="1 2">CR2-3x</strain>
    </source>
</reference>
<evidence type="ECO:0000313" key="2">
    <source>
        <dbReference type="Proteomes" id="UP000062963"/>
    </source>
</evidence>
<proteinExistence type="predicted"/>
<name>A0A0K2JI55_SPIKU</name>
<protein>
    <submittedName>
        <fullName evidence="1">Uncharacterized protein</fullName>
    </submittedName>
</protein>
<dbReference type="KEGG" id="skn:SKUN_001392"/>